<dbReference type="RefSeq" id="WP_003375112.1">
    <property type="nucleotide sequence ID" value="NZ_ACSJ01000007.1"/>
</dbReference>
<accession>A0A9P2G610</accession>
<organism evidence="1 2">
    <name type="scientific">Clostridium botulinum D str. 1873</name>
    <dbReference type="NCBI Taxonomy" id="592027"/>
    <lineage>
        <taxon>Bacteria</taxon>
        <taxon>Bacillati</taxon>
        <taxon>Bacillota</taxon>
        <taxon>Clostridia</taxon>
        <taxon>Eubacteriales</taxon>
        <taxon>Clostridiaceae</taxon>
        <taxon>Clostridium</taxon>
    </lineage>
</organism>
<gene>
    <name evidence="1" type="ORF">CLG_B1331</name>
</gene>
<protein>
    <recommendedName>
        <fullName evidence="3">DUF2442 domain-containing protein</fullName>
    </recommendedName>
</protein>
<evidence type="ECO:0000313" key="1">
    <source>
        <dbReference type="EMBL" id="EES90618.1"/>
    </source>
</evidence>
<dbReference type="InterPro" id="IPR036782">
    <property type="entry name" value="NE0471-like_N"/>
</dbReference>
<dbReference type="Pfam" id="PF10387">
    <property type="entry name" value="DUF2442"/>
    <property type="match status" value="1"/>
</dbReference>
<evidence type="ECO:0000313" key="2">
    <source>
        <dbReference type="Proteomes" id="UP000006160"/>
    </source>
</evidence>
<dbReference type="AlphaFoldDB" id="A0A9P2G610"/>
<comment type="caution">
    <text evidence="1">The sequence shown here is derived from an EMBL/GenBank/DDBJ whole genome shotgun (WGS) entry which is preliminary data.</text>
</comment>
<dbReference type="Proteomes" id="UP000006160">
    <property type="component" value="Unassembled WGS sequence"/>
</dbReference>
<proteinExistence type="predicted"/>
<dbReference type="EMBL" id="ACSJ01000007">
    <property type="protein sequence ID" value="EES90618.1"/>
    <property type="molecule type" value="Genomic_DNA"/>
</dbReference>
<dbReference type="Gene3D" id="3.30.2020.10">
    <property type="entry name" value="NE0471-like N-terminal domain"/>
    <property type="match status" value="1"/>
</dbReference>
<dbReference type="SUPFAM" id="SSF143880">
    <property type="entry name" value="NE0471 N-terminal domain-like"/>
    <property type="match status" value="1"/>
</dbReference>
<reference evidence="1 2" key="1">
    <citation type="submission" date="2009-10" db="EMBL/GenBank/DDBJ databases">
        <authorList>
            <person name="Shrivastava S."/>
            <person name="Brinkac L.B."/>
            <person name="Brown J.L."/>
            <person name="Bruce D.B."/>
            <person name="Detter C."/>
            <person name="Green L.D."/>
            <person name="Munk C.A."/>
            <person name="Rogers Y.C."/>
            <person name="Tapia R."/>
            <person name="Saunders E.S."/>
            <person name="Sims D.R."/>
            <person name="Smith L.A."/>
            <person name="Smith T.J."/>
            <person name="Sutton G."/>
            <person name="Brettin T."/>
        </authorList>
    </citation>
    <scope>NUCLEOTIDE SEQUENCE [LARGE SCALE GENOMIC DNA]</scope>
    <source>
        <strain evidence="2">D str. 1873</strain>
    </source>
</reference>
<sequence>MYLSVKDVKALKGYKLLLTFENGEIRLFDMSPYLNKGIFKELKDISMFKSVKVSFDSVEWENEADIDPETLYEDSVPYTN</sequence>
<dbReference type="InterPro" id="IPR018841">
    <property type="entry name" value="DUF2442"/>
</dbReference>
<name>A0A9P2G610_CLOBO</name>
<evidence type="ECO:0008006" key="3">
    <source>
        <dbReference type="Google" id="ProtNLM"/>
    </source>
</evidence>